<dbReference type="InterPro" id="IPR050569">
    <property type="entry name" value="TAAR"/>
</dbReference>
<dbReference type="SUPFAM" id="SSF81321">
    <property type="entry name" value="Family A G protein-coupled receptor-like"/>
    <property type="match status" value="1"/>
</dbReference>
<dbReference type="GO" id="GO:0005886">
    <property type="term" value="C:plasma membrane"/>
    <property type="evidence" value="ECO:0007669"/>
    <property type="project" value="UniProtKB-SubCell"/>
</dbReference>
<dbReference type="Proteomes" id="UP000789390">
    <property type="component" value="Unassembled WGS sequence"/>
</dbReference>
<dbReference type="PANTHER" id="PTHR24249:SF411">
    <property type="entry name" value="G-PROTEIN COUPLED RECEPTORS FAMILY 1 PROFILE DOMAIN-CONTAINING PROTEIN"/>
    <property type="match status" value="1"/>
</dbReference>
<keyword evidence="9" id="KW-0807">Transducer</keyword>
<keyword evidence="4 10" id="KW-0812">Transmembrane</keyword>
<evidence type="ECO:0000256" key="2">
    <source>
        <dbReference type="ARBA" id="ARBA00010663"/>
    </source>
</evidence>
<evidence type="ECO:0000313" key="12">
    <source>
        <dbReference type="EMBL" id="CAH0102809.1"/>
    </source>
</evidence>
<feature type="domain" description="G-protein coupled receptors family 1 profile" evidence="11">
    <location>
        <begin position="43"/>
        <end position="309"/>
    </location>
</feature>
<evidence type="ECO:0000256" key="10">
    <source>
        <dbReference type="SAM" id="Phobius"/>
    </source>
</evidence>
<evidence type="ECO:0000256" key="6">
    <source>
        <dbReference type="ARBA" id="ARBA00023040"/>
    </source>
</evidence>
<dbReference type="OrthoDB" id="6366087at2759"/>
<proteinExistence type="inferred from homology"/>
<protein>
    <recommendedName>
        <fullName evidence="11">G-protein coupled receptors family 1 profile domain-containing protein</fullName>
    </recommendedName>
</protein>
<evidence type="ECO:0000256" key="3">
    <source>
        <dbReference type="ARBA" id="ARBA00022475"/>
    </source>
</evidence>
<dbReference type="InterPro" id="IPR000276">
    <property type="entry name" value="GPCR_Rhodpsn"/>
</dbReference>
<dbReference type="Pfam" id="PF00001">
    <property type="entry name" value="7tm_1"/>
    <property type="match status" value="1"/>
</dbReference>
<evidence type="ECO:0000256" key="5">
    <source>
        <dbReference type="ARBA" id="ARBA00022989"/>
    </source>
</evidence>
<evidence type="ECO:0000313" key="13">
    <source>
        <dbReference type="Proteomes" id="UP000789390"/>
    </source>
</evidence>
<keyword evidence="5 10" id="KW-1133">Transmembrane helix</keyword>
<evidence type="ECO:0000256" key="1">
    <source>
        <dbReference type="ARBA" id="ARBA00004651"/>
    </source>
</evidence>
<dbReference type="EMBL" id="CAKKLH010000093">
    <property type="protein sequence ID" value="CAH0102809.1"/>
    <property type="molecule type" value="Genomic_DNA"/>
</dbReference>
<dbReference type="AlphaFoldDB" id="A0A8J2WFS7"/>
<keyword evidence="8" id="KW-0675">Receptor</keyword>
<accession>A0A8J2WFS7</accession>
<dbReference type="Gene3D" id="1.20.1070.10">
    <property type="entry name" value="Rhodopsin 7-helix transmembrane proteins"/>
    <property type="match status" value="1"/>
</dbReference>
<evidence type="ECO:0000256" key="7">
    <source>
        <dbReference type="ARBA" id="ARBA00023136"/>
    </source>
</evidence>
<comment type="subcellular location">
    <subcellularLocation>
        <location evidence="1">Cell membrane</location>
        <topology evidence="1">Multi-pass membrane protein</topology>
    </subcellularLocation>
</comment>
<dbReference type="PANTHER" id="PTHR24249">
    <property type="entry name" value="HISTAMINE RECEPTOR-RELATED G-PROTEIN COUPLED RECEPTOR"/>
    <property type="match status" value="1"/>
</dbReference>
<keyword evidence="6" id="KW-0297">G-protein coupled receptor</keyword>
<feature type="transmembrane region" description="Helical" evidence="10">
    <location>
        <begin position="64"/>
        <end position="87"/>
    </location>
</feature>
<feature type="transmembrane region" description="Helical" evidence="10">
    <location>
        <begin position="30"/>
        <end position="52"/>
    </location>
</feature>
<keyword evidence="13" id="KW-1185">Reference proteome</keyword>
<feature type="transmembrane region" description="Helical" evidence="10">
    <location>
        <begin position="251"/>
        <end position="274"/>
    </location>
</feature>
<dbReference type="InterPro" id="IPR017452">
    <property type="entry name" value="GPCR_Rhodpsn_7TM"/>
</dbReference>
<evidence type="ECO:0000256" key="8">
    <source>
        <dbReference type="ARBA" id="ARBA00023170"/>
    </source>
</evidence>
<evidence type="ECO:0000256" key="9">
    <source>
        <dbReference type="ARBA" id="ARBA00023224"/>
    </source>
</evidence>
<comment type="similarity">
    <text evidence="2">Belongs to the G-protein coupled receptor 1 family.</text>
</comment>
<dbReference type="PROSITE" id="PS50262">
    <property type="entry name" value="G_PROTEIN_RECEP_F1_2"/>
    <property type="match status" value="1"/>
</dbReference>
<keyword evidence="7 10" id="KW-0472">Membrane</keyword>
<feature type="transmembrane region" description="Helical" evidence="10">
    <location>
        <begin position="174"/>
        <end position="198"/>
    </location>
</feature>
<feature type="transmembrane region" description="Helical" evidence="10">
    <location>
        <begin position="99"/>
        <end position="120"/>
    </location>
</feature>
<evidence type="ECO:0000256" key="4">
    <source>
        <dbReference type="ARBA" id="ARBA00022692"/>
    </source>
</evidence>
<gene>
    <name evidence="12" type="ORF">DGAL_LOCUS5333</name>
</gene>
<dbReference type="GO" id="GO:0004930">
    <property type="term" value="F:G protein-coupled receptor activity"/>
    <property type="evidence" value="ECO:0007669"/>
    <property type="project" value="UniProtKB-KW"/>
</dbReference>
<evidence type="ECO:0000259" key="11">
    <source>
        <dbReference type="PROSITE" id="PS50262"/>
    </source>
</evidence>
<name>A0A8J2WFS7_9CRUS</name>
<feature type="transmembrane region" description="Helical" evidence="10">
    <location>
        <begin position="140"/>
        <end position="162"/>
    </location>
</feature>
<comment type="caution">
    <text evidence="12">The sequence shown here is derived from an EMBL/GenBank/DDBJ whole genome shotgun (WGS) entry which is preliminary data.</text>
</comment>
<organism evidence="12 13">
    <name type="scientific">Daphnia galeata</name>
    <dbReference type="NCBI Taxonomy" id="27404"/>
    <lineage>
        <taxon>Eukaryota</taxon>
        <taxon>Metazoa</taxon>
        <taxon>Ecdysozoa</taxon>
        <taxon>Arthropoda</taxon>
        <taxon>Crustacea</taxon>
        <taxon>Branchiopoda</taxon>
        <taxon>Diplostraca</taxon>
        <taxon>Cladocera</taxon>
        <taxon>Anomopoda</taxon>
        <taxon>Daphniidae</taxon>
        <taxon>Daphnia</taxon>
    </lineage>
</organism>
<reference evidence="12" key="1">
    <citation type="submission" date="2021-11" db="EMBL/GenBank/DDBJ databases">
        <authorList>
            <person name="Schell T."/>
        </authorList>
    </citation>
    <scope>NUCLEOTIDE SEQUENCE</scope>
    <source>
        <strain evidence="12">M5</strain>
    </source>
</reference>
<sequence>MNNSSSSREEVVLTENGENYNPINIGIGSVVIKILCCSIGIPLNVSIVVILTRLARRLHRKPRYFFLLAIILSYLSFFIVPVIELIYWGIYQDESLCHAYVAVIFVPQGLLLVNMLLALIDRYLAINHPLLHREKMTNRLACCLIVTCSILTVFLFKFVYIAGLDILRCEILLLHVKVASIVFIILFISCMAMNIVVYRQTKILLRESRTVETTRDDGVTANNHSTVVSPMSIHVGRKKLDQLEMEATRTLIMGVTSLCVMPCLNVVFSATFFACRLVFGQSECSNLNGIGSLIKEISLTPAVYGPIIFHVRNKELREAWANY</sequence>
<keyword evidence="3" id="KW-1003">Cell membrane</keyword>